<evidence type="ECO:0000313" key="3">
    <source>
        <dbReference type="Proteomes" id="UP000321805"/>
    </source>
</evidence>
<proteinExistence type="predicted"/>
<organism evidence="2 3">
    <name type="scientific">Baekduia soli</name>
    <dbReference type="NCBI Taxonomy" id="496014"/>
    <lineage>
        <taxon>Bacteria</taxon>
        <taxon>Bacillati</taxon>
        <taxon>Actinomycetota</taxon>
        <taxon>Thermoleophilia</taxon>
        <taxon>Solirubrobacterales</taxon>
        <taxon>Baekduiaceae</taxon>
        <taxon>Baekduia</taxon>
    </lineage>
</organism>
<sequence>MPLRRLATTAVALIAAATLAACGSDGPVSHADTEGVYVTTGDLAYQVQISRQLNASDFEDRDFLKGLPAGAATLPTGQEWFGVFIRVFNRTNSPHPAASQFVIRDTTGQEFQPVPLGDVNVEAYRPLVLKGGDQLPLPGSVARENGTQGGLVLFRIPSAAYANRPLELTITPPDGGREATVDLDV</sequence>
<dbReference type="KEGG" id="bsol:FSW04_22240"/>
<dbReference type="PROSITE" id="PS51257">
    <property type="entry name" value="PROKAR_LIPOPROTEIN"/>
    <property type="match status" value="1"/>
</dbReference>
<dbReference type="RefSeq" id="WP_146922385.1">
    <property type="nucleotide sequence ID" value="NZ_CP042430.1"/>
</dbReference>
<feature type="chain" id="PRO_5039596827" description="DUF4352 domain-containing protein" evidence="1">
    <location>
        <begin position="21"/>
        <end position="185"/>
    </location>
</feature>
<dbReference type="EMBL" id="CP042430">
    <property type="protein sequence ID" value="QEC50020.1"/>
    <property type="molecule type" value="Genomic_DNA"/>
</dbReference>
<dbReference type="Proteomes" id="UP000321805">
    <property type="component" value="Chromosome"/>
</dbReference>
<gene>
    <name evidence="2" type="ORF">FSW04_22240</name>
</gene>
<evidence type="ECO:0008006" key="4">
    <source>
        <dbReference type="Google" id="ProtNLM"/>
    </source>
</evidence>
<keyword evidence="1" id="KW-0732">Signal</keyword>
<protein>
    <recommendedName>
        <fullName evidence="4">DUF4352 domain-containing protein</fullName>
    </recommendedName>
</protein>
<dbReference type="OrthoDB" id="5242406at2"/>
<keyword evidence="3" id="KW-1185">Reference proteome</keyword>
<name>A0A5B8UAE1_9ACTN</name>
<dbReference type="AlphaFoldDB" id="A0A5B8UAE1"/>
<evidence type="ECO:0000256" key="1">
    <source>
        <dbReference type="SAM" id="SignalP"/>
    </source>
</evidence>
<feature type="signal peptide" evidence="1">
    <location>
        <begin position="1"/>
        <end position="20"/>
    </location>
</feature>
<accession>A0A5B8UAE1</accession>
<reference evidence="2 3" key="1">
    <citation type="journal article" date="2018" name="J. Microbiol.">
        <title>Baekduia soli gen. nov., sp. nov., a novel bacterium isolated from the soil of Baekdu Mountain and proposal of a novel family name, Baekduiaceae fam. nov.</title>
        <authorList>
            <person name="An D.S."/>
            <person name="Siddiqi M.Z."/>
            <person name="Kim K.H."/>
            <person name="Yu H.S."/>
            <person name="Im W.T."/>
        </authorList>
    </citation>
    <scope>NUCLEOTIDE SEQUENCE [LARGE SCALE GENOMIC DNA]</scope>
    <source>
        <strain evidence="2 3">BR7-21</strain>
    </source>
</reference>
<evidence type="ECO:0000313" key="2">
    <source>
        <dbReference type="EMBL" id="QEC50020.1"/>
    </source>
</evidence>